<gene>
    <name evidence="1" type="ORF">ACOLOM_LOCUS3346</name>
</gene>
<evidence type="ECO:0000313" key="1">
    <source>
        <dbReference type="EMBL" id="CAG8513970.1"/>
    </source>
</evidence>
<evidence type="ECO:0000313" key="2">
    <source>
        <dbReference type="Proteomes" id="UP000789525"/>
    </source>
</evidence>
<reference evidence="1" key="1">
    <citation type="submission" date="2021-06" db="EMBL/GenBank/DDBJ databases">
        <authorList>
            <person name="Kallberg Y."/>
            <person name="Tangrot J."/>
            <person name="Rosling A."/>
        </authorList>
    </citation>
    <scope>NUCLEOTIDE SEQUENCE</scope>
    <source>
        <strain evidence="1">CL356</strain>
    </source>
</reference>
<keyword evidence="2" id="KW-1185">Reference proteome</keyword>
<name>A0ACA9LA66_9GLOM</name>
<comment type="caution">
    <text evidence="1">The sequence shown here is derived from an EMBL/GenBank/DDBJ whole genome shotgun (WGS) entry which is preliminary data.</text>
</comment>
<feature type="non-terminal residue" evidence="1">
    <location>
        <position position="45"/>
    </location>
</feature>
<proteinExistence type="predicted"/>
<dbReference type="Proteomes" id="UP000789525">
    <property type="component" value="Unassembled WGS sequence"/>
</dbReference>
<organism evidence="1 2">
    <name type="scientific">Acaulospora colombiana</name>
    <dbReference type="NCBI Taxonomy" id="27376"/>
    <lineage>
        <taxon>Eukaryota</taxon>
        <taxon>Fungi</taxon>
        <taxon>Fungi incertae sedis</taxon>
        <taxon>Mucoromycota</taxon>
        <taxon>Glomeromycotina</taxon>
        <taxon>Glomeromycetes</taxon>
        <taxon>Diversisporales</taxon>
        <taxon>Acaulosporaceae</taxon>
        <taxon>Acaulospora</taxon>
    </lineage>
</organism>
<dbReference type="EMBL" id="CAJVPT010004929">
    <property type="protein sequence ID" value="CAG8513970.1"/>
    <property type="molecule type" value="Genomic_DNA"/>
</dbReference>
<protein>
    <submittedName>
        <fullName evidence="1">12265_t:CDS:1</fullName>
    </submittedName>
</protein>
<accession>A0ACA9LA66</accession>
<sequence length="45" mass="5129">MGGGVPDGRKEDDIVKIKKEGYKIWEEKRKDLVEKKFVVPETGVP</sequence>